<reference evidence="1 2" key="1">
    <citation type="submission" date="2018-10" db="EMBL/GenBank/DDBJ databases">
        <authorList>
            <consortium name="IHU Genomes"/>
        </authorList>
    </citation>
    <scope>NUCLEOTIDE SEQUENCE [LARGE SCALE GENOMIC DNA]</scope>
    <source>
        <strain evidence="1 2">A1</strain>
    </source>
</reference>
<dbReference type="Proteomes" id="UP000594342">
    <property type="component" value="Unassembled WGS sequence"/>
</dbReference>
<organism evidence="1 2">
    <name type="scientific">Yasminevirus sp. GU-2018</name>
    <dbReference type="NCBI Taxonomy" id="2420051"/>
    <lineage>
        <taxon>Viruses</taxon>
        <taxon>Varidnaviria</taxon>
        <taxon>Bamfordvirae</taxon>
        <taxon>Nucleocytoviricota</taxon>
        <taxon>Megaviricetes</taxon>
        <taxon>Imitervirales</taxon>
        <taxon>Mimiviridae</taxon>
        <taxon>Klosneuvirinae</taxon>
        <taxon>Yasminevirus</taxon>
        <taxon>Yasminevirus saudimassiliense</taxon>
    </lineage>
</organism>
<accession>A0A5K0UA59</accession>
<keyword evidence="2" id="KW-1185">Reference proteome</keyword>
<evidence type="ECO:0000313" key="1">
    <source>
        <dbReference type="EMBL" id="VBB18333.1"/>
    </source>
</evidence>
<comment type="caution">
    <text evidence="1">The sequence shown here is derived from an EMBL/GenBank/DDBJ whole genome shotgun (WGS) entry which is preliminary data.</text>
</comment>
<proteinExistence type="predicted"/>
<evidence type="ECO:0000313" key="2">
    <source>
        <dbReference type="Proteomes" id="UP000594342"/>
    </source>
</evidence>
<protein>
    <submittedName>
        <fullName evidence="1">Uncharacterized protein</fullName>
    </submittedName>
</protein>
<gene>
    <name evidence="1" type="ORF">YASMINEVIRUS_796</name>
</gene>
<sequence>MTDNDSLSLNGVNFLFTLRQKYTKELDSLYFCLNSCPYQDIRDGFTKSIDATKRNLSLVNKHIEDYSSACFELEHLRATSFGNVSTEEYRFRTSVLKKVMRDAEEYNKTMCLAYTVSLLMDHLVKLAK</sequence>
<dbReference type="EMBL" id="UPSH01000001">
    <property type="protein sequence ID" value="VBB18333.1"/>
    <property type="molecule type" value="Genomic_DNA"/>
</dbReference>
<name>A0A5K0UA59_9VIRU</name>